<name>A0ABD3NCK3_9STRA</name>
<dbReference type="Pfam" id="PF13516">
    <property type="entry name" value="LRR_6"/>
    <property type="match status" value="4"/>
</dbReference>
<dbReference type="AlphaFoldDB" id="A0ABD3NCK3"/>
<dbReference type="PANTHER" id="PTHR24114">
    <property type="entry name" value="LEUCINE RICH REPEAT FAMILY PROTEIN"/>
    <property type="match status" value="1"/>
</dbReference>
<reference evidence="1 2" key="1">
    <citation type="submission" date="2024-10" db="EMBL/GenBank/DDBJ databases">
        <title>Updated reference genomes for cyclostephanoid diatoms.</title>
        <authorList>
            <person name="Roberts W.R."/>
            <person name="Alverson A.J."/>
        </authorList>
    </citation>
    <scope>NUCLEOTIDE SEQUENCE [LARGE SCALE GENOMIC DNA]</scope>
    <source>
        <strain evidence="1 2">AJA276-08</strain>
    </source>
</reference>
<dbReference type="SUPFAM" id="SSF52047">
    <property type="entry name" value="RNI-like"/>
    <property type="match status" value="1"/>
</dbReference>
<dbReference type="PANTHER" id="PTHR24114:SF2">
    <property type="entry name" value="F-BOX DOMAIN-CONTAINING PROTEIN-RELATED"/>
    <property type="match status" value="1"/>
</dbReference>
<dbReference type="InterPro" id="IPR032675">
    <property type="entry name" value="LRR_dom_sf"/>
</dbReference>
<sequence>MAKAKGKEKGADASAEELGPYSDPEILYKNYVKECAAINIEAYGPVKDALTNADNPNRGKQIIVFQPTKEDGNYLGPDGCRALVNAIIAQPFLAAKDIRISGSQIQDSGAAALGSLLAAAARQPSIEPSDQSALQPVWKLEYLELINNDIGHDGALALGRSLFVGMNRSLATLILDFNPLGSAGLAALCKGLQTNSTLKKLSVRFCNIDERGGKPMGEVLRFKRTGLISLDLTSNRLSALGLRDICVGMDLNTSLKTLRLADISLGQSDDDAEALGMFAGVLRKHPSIVAVDLSHNNIGTKGGNMILPAVTENKSITEFKVDSRMDEELFKALFRASAPPTKKKPKGKESK</sequence>
<dbReference type="InterPro" id="IPR052394">
    <property type="entry name" value="LRR-containing"/>
</dbReference>
<dbReference type="Gene3D" id="3.80.10.10">
    <property type="entry name" value="Ribonuclease Inhibitor"/>
    <property type="match status" value="3"/>
</dbReference>
<proteinExistence type="predicted"/>
<protein>
    <submittedName>
        <fullName evidence="1">Uncharacterized protein</fullName>
    </submittedName>
</protein>
<accession>A0ABD3NCK3</accession>
<evidence type="ECO:0000313" key="2">
    <source>
        <dbReference type="Proteomes" id="UP001530315"/>
    </source>
</evidence>
<dbReference type="SMART" id="SM00368">
    <property type="entry name" value="LRR_RI"/>
    <property type="match status" value="4"/>
</dbReference>
<dbReference type="EMBL" id="JALLAZ020001509">
    <property type="protein sequence ID" value="KAL3773748.1"/>
    <property type="molecule type" value="Genomic_DNA"/>
</dbReference>
<organism evidence="1 2">
    <name type="scientific">Stephanodiscus triporus</name>
    <dbReference type="NCBI Taxonomy" id="2934178"/>
    <lineage>
        <taxon>Eukaryota</taxon>
        <taxon>Sar</taxon>
        <taxon>Stramenopiles</taxon>
        <taxon>Ochrophyta</taxon>
        <taxon>Bacillariophyta</taxon>
        <taxon>Coscinodiscophyceae</taxon>
        <taxon>Thalassiosirophycidae</taxon>
        <taxon>Stephanodiscales</taxon>
        <taxon>Stephanodiscaceae</taxon>
        <taxon>Stephanodiscus</taxon>
    </lineage>
</organism>
<comment type="caution">
    <text evidence="1">The sequence shown here is derived from an EMBL/GenBank/DDBJ whole genome shotgun (WGS) entry which is preliminary data.</text>
</comment>
<dbReference type="Proteomes" id="UP001530315">
    <property type="component" value="Unassembled WGS sequence"/>
</dbReference>
<gene>
    <name evidence="1" type="ORF">ACHAW5_008182</name>
</gene>
<keyword evidence="2" id="KW-1185">Reference proteome</keyword>
<evidence type="ECO:0000313" key="1">
    <source>
        <dbReference type="EMBL" id="KAL3773748.1"/>
    </source>
</evidence>
<dbReference type="InterPro" id="IPR001611">
    <property type="entry name" value="Leu-rich_rpt"/>
</dbReference>